<dbReference type="InterPro" id="IPR013830">
    <property type="entry name" value="SGNH_hydro"/>
</dbReference>
<dbReference type="SUPFAM" id="SSF52266">
    <property type="entry name" value="SGNH hydrolase"/>
    <property type="match status" value="1"/>
</dbReference>
<dbReference type="Pfam" id="PF13472">
    <property type="entry name" value="Lipase_GDSL_2"/>
    <property type="match status" value="1"/>
</dbReference>
<dbReference type="EMBL" id="JAULSV010000005">
    <property type="protein sequence ID" value="KAK0644473.1"/>
    <property type="molecule type" value="Genomic_DNA"/>
</dbReference>
<keyword evidence="1" id="KW-0732">Signal</keyword>
<dbReference type="Proteomes" id="UP001174936">
    <property type="component" value="Unassembled WGS sequence"/>
</dbReference>
<evidence type="ECO:0000259" key="2">
    <source>
        <dbReference type="Pfam" id="PF13472"/>
    </source>
</evidence>
<gene>
    <name evidence="3" type="ORF">B0T16DRAFT_460524</name>
</gene>
<protein>
    <submittedName>
        <fullName evidence="3">Carbohydrate esterase family 3 protein</fullName>
    </submittedName>
</protein>
<dbReference type="AlphaFoldDB" id="A0AA39Y1W3"/>
<evidence type="ECO:0000313" key="4">
    <source>
        <dbReference type="Proteomes" id="UP001174936"/>
    </source>
</evidence>
<dbReference type="InterPro" id="IPR036514">
    <property type="entry name" value="SGNH_hydro_sf"/>
</dbReference>
<dbReference type="InterPro" id="IPR051532">
    <property type="entry name" value="Ester_Hydrolysis_Enzymes"/>
</dbReference>
<accession>A0AA39Y1W3</accession>
<keyword evidence="4" id="KW-1185">Reference proteome</keyword>
<dbReference type="Gene3D" id="3.40.50.1110">
    <property type="entry name" value="SGNH hydrolase"/>
    <property type="match status" value="1"/>
</dbReference>
<comment type="caution">
    <text evidence="3">The sequence shown here is derived from an EMBL/GenBank/DDBJ whole genome shotgun (WGS) entry which is preliminary data.</text>
</comment>
<sequence>MKLGSCIVIAGLAAIGAAQQKVKVMFLGDSITEITCWRPLVWSQLASANLTFSIQLVGSMNSIPNSCQKPTGFDPRHEGHSGYQAYDVARNNIAGWVRTTTPDIVQFMLGTNDVNIGKRNAQTILDAYTSILGSLRAANPNVHVIIVKMIPTQWSDSTIEAVNTAIPGWAVQRGTAQSPITVADASRAAGYTNEMLQGDKVHPNGLGDQFIAKQVGPVLVRVLKAKLGVV</sequence>
<dbReference type="CDD" id="cd01833">
    <property type="entry name" value="XynB_like"/>
    <property type="match status" value="1"/>
</dbReference>
<feature type="signal peptide" evidence="1">
    <location>
        <begin position="1"/>
        <end position="18"/>
    </location>
</feature>
<evidence type="ECO:0000313" key="3">
    <source>
        <dbReference type="EMBL" id="KAK0644473.1"/>
    </source>
</evidence>
<name>A0AA39Y1W3_9PEZI</name>
<dbReference type="GO" id="GO:0004622">
    <property type="term" value="F:phosphatidylcholine lysophospholipase activity"/>
    <property type="evidence" value="ECO:0007669"/>
    <property type="project" value="TreeGrafter"/>
</dbReference>
<reference evidence="3" key="1">
    <citation type="submission" date="2023-06" db="EMBL/GenBank/DDBJ databases">
        <title>Genome-scale phylogeny and comparative genomics of the fungal order Sordariales.</title>
        <authorList>
            <consortium name="Lawrence Berkeley National Laboratory"/>
            <person name="Hensen N."/>
            <person name="Bonometti L."/>
            <person name="Westerberg I."/>
            <person name="Brannstrom I.O."/>
            <person name="Guillou S."/>
            <person name="Cros-Aarteil S."/>
            <person name="Calhoun S."/>
            <person name="Haridas S."/>
            <person name="Kuo A."/>
            <person name="Mondo S."/>
            <person name="Pangilinan J."/>
            <person name="Riley R."/>
            <person name="Labutti K."/>
            <person name="Andreopoulos B."/>
            <person name="Lipzen A."/>
            <person name="Chen C."/>
            <person name="Yanf M."/>
            <person name="Daum C."/>
            <person name="Ng V."/>
            <person name="Clum A."/>
            <person name="Steindorff A."/>
            <person name="Ohm R."/>
            <person name="Martin F."/>
            <person name="Silar P."/>
            <person name="Natvig D."/>
            <person name="Lalanne C."/>
            <person name="Gautier V."/>
            <person name="Ament-Velasquez S.L."/>
            <person name="Kruys A."/>
            <person name="Hutchinson M.I."/>
            <person name="Powell A.J."/>
            <person name="Barry K."/>
            <person name="Miller A.N."/>
            <person name="Grigoriev I.V."/>
            <person name="Debuchy R."/>
            <person name="Gladieux P."/>
            <person name="Thoren M.H."/>
            <person name="Johannesson H."/>
        </authorList>
    </citation>
    <scope>NUCLEOTIDE SEQUENCE</scope>
    <source>
        <strain evidence="3">SMH2532-1</strain>
    </source>
</reference>
<organism evidence="3 4">
    <name type="scientific">Cercophora newfieldiana</name>
    <dbReference type="NCBI Taxonomy" id="92897"/>
    <lineage>
        <taxon>Eukaryota</taxon>
        <taxon>Fungi</taxon>
        <taxon>Dikarya</taxon>
        <taxon>Ascomycota</taxon>
        <taxon>Pezizomycotina</taxon>
        <taxon>Sordariomycetes</taxon>
        <taxon>Sordariomycetidae</taxon>
        <taxon>Sordariales</taxon>
        <taxon>Lasiosphaeriaceae</taxon>
        <taxon>Cercophora</taxon>
    </lineage>
</organism>
<dbReference type="PANTHER" id="PTHR30383:SF2">
    <property type="entry name" value="CELLULOSE-BINDING PROTEIN"/>
    <property type="match status" value="1"/>
</dbReference>
<dbReference type="PANTHER" id="PTHR30383">
    <property type="entry name" value="THIOESTERASE 1/PROTEASE 1/LYSOPHOSPHOLIPASE L1"/>
    <property type="match status" value="1"/>
</dbReference>
<feature type="chain" id="PRO_5041271852" evidence="1">
    <location>
        <begin position="19"/>
        <end position="230"/>
    </location>
</feature>
<evidence type="ECO:0000256" key="1">
    <source>
        <dbReference type="SAM" id="SignalP"/>
    </source>
</evidence>
<feature type="domain" description="SGNH hydrolase-type esterase" evidence="2">
    <location>
        <begin position="26"/>
        <end position="209"/>
    </location>
</feature>
<proteinExistence type="predicted"/>